<organism evidence="1 2">
    <name type="scientific">Racocetra persica</name>
    <dbReference type="NCBI Taxonomy" id="160502"/>
    <lineage>
        <taxon>Eukaryota</taxon>
        <taxon>Fungi</taxon>
        <taxon>Fungi incertae sedis</taxon>
        <taxon>Mucoromycota</taxon>
        <taxon>Glomeromycotina</taxon>
        <taxon>Glomeromycetes</taxon>
        <taxon>Diversisporales</taxon>
        <taxon>Gigasporaceae</taxon>
        <taxon>Racocetra</taxon>
    </lineage>
</organism>
<sequence length="221" mass="26434">MRYLAKYFMKSLAARRDKAYCQKNGLLPGMGIYKFFKFLYKYPNGVRVPVGRIQRVKKTTQTYLNDSLIKGYEAEEELRDYFTTDKKGEVKLKRNFRQIAKEKNDGNFSYAERKQKPKWTIAEIIKMCLRYASSGRVNKSQTWRRCQVEYEQLGCQMVKEHHTEKITQLQFNFNGYEAYWSFKFQIEPLLSQLDLPKFIPFAEFQPTNHDYYQFAEVSSYP</sequence>
<dbReference type="Proteomes" id="UP000789920">
    <property type="component" value="Unassembled WGS sequence"/>
</dbReference>
<gene>
    <name evidence="1" type="ORF">RPERSI_LOCUS21552</name>
</gene>
<protein>
    <submittedName>
        <fullName evidence="1">33698_t:CDS:1</fullName>
    </submittedName>
</protein>
<evidence type="ECO:0000313" key="1">
    <source>
        <dbReference type="EMBL" id="CAG8803601.1"/>
    </source>
</evidence>
<keyword evidence="2" id="KW-1185">Reference proteome</keyword>
<dbReference type="EMBL" id="CAJVQC010063385">
    <property type="protein sequence ID" value="CAG8803601.1"/>
    <property type="molecule type" value="Genomic_DNA"/>
</dbReference>
<evidence type="ECO:0000313" key="2">
    <source>
        <dbReference type="Proteomes" id="UP000789920"/>
    </source>
</evidence>
<comment type="caution">
    <text evidence="1">The sequence shown here is derived from an EMBL/GenBank/DDBJ whole genome shotgun (WGS) entry which is preliminary data.</text>
</comment>
<name>A0ACA9RP36_9GLOM</name>
<accession>A0ACA9RP36</accession>
<proteinExistence type="predicted"/>
<reference evidence="1" key="1">
    <citation type="submission" date="2021-06" db="EMBL/GenBank/DDBJ databases">
        <authorList>
            <person name="Kallberg Y."/>
            <person name="Tangrot J."/>
            <person name="Rosling A."/>
        </authorList>
    </citation>
    <scope>NUCLEOTIDE SEQUENCE</scope>
    <source>
        <strain evidence="1">MA461A</strain>
    </source>
</reference>